<sequence length="412" mass="45152">MKSLKARLLAGCLSIALVTTSIATAQEVSFVHDKGFWSEAFQKVTAAAKADAGVEIVETPYATAEQYKAYIQASLASGELPDMFTWWTGASFTELVETGKIANLDAVWDEMVASGEYEASAADLFRVDGHIYAVPLLLARWVMIYNKEKFEEAGITEEPETWDELMAAAEKLKAAGITPFNATVHEGWRGFIWFQELLLRTDPAAYNGIHDGSVAYDSEPVREVFEIWSDLYAKGYFTDPRSNQEIEDFAGGNAGMYLKGEWVVGSLGSNGLENDEIGAFIVPNITPDLPSAVVIEGGPVVVSADSIDKPEVQQALKFWTSTEGANAWAEASGNYMGNLKAEAPNPIIAEISEDMSANSTAAYLRWWEAVPPDLQGELVAELNRFMLDPTMDTAEDVMSRMQALNADYWANQ</sequence>
<comment type="caution">
    <text evidence="5">The sequence shown here is derived from an EMBL/GenBank/DDBJ whole genome shotgun (WGS) entry which is preliminary data.</text>
</comment>
<evidence type="ECO:0000256" key="2">
    <source>
        <dbReference type="ARBA" id="ARBA00008520"/>
    </source>
</evidence>
<dbReference type="EMBL" id="JACIEW010000015">
    <property type="protein sequence ID" value="MBB4054001.1"/>
    <property type="molecule type" value="Genomic_DNA"/>
</dbReference>
<keyword evidence="3" id="KW-0574">Periplasm</keyword>
<evidence type="ECO:0000256" key="3">
    <source>
        <dbReference type="ARBA" id="ARBA00022764"/>
    </source>
</evidence>
<feature type="signal peptide" evidence="4">
    <location>
        <begin position="1"/>
        <end position="25"/>
    </location>
</feature>
<dbReference type="GO" id="GO:0042597">
    <property type="term" value="C:periplasmic space"/>
    <property type="evidence" value="ECO:0007669"/>
    <property type="project" value="UniProtKB-SubCell"/>
</dbReference>
<reference evidence="5 6" key="1">
    <citation type="submission" date="2020-08" db="EMBL/GenBank/DDBJ databases">
        <title>Genomic Encyclopedia of Type Strains, Phase IV (KMG-IV): sequencing the most valuable type-strain genomes for metagenomic binning, comparative biology and taxonomic classification.</title>
        <authorList>
            <person name="Goeker M."/>
        </authorList>
    </citation>
    <scope>NUCLEOTIDE SEQUENCE [LARGE SCALE GENOMIC DNA]</scope>
    <source>
        <strain evidence="5 6">DSM 23447</strain>
    </source>
</reference>
<comment type="subcellular location">
    <subcellularLocation>
        <location evidence="1">Periplasm</location>
    </subcellularLocation>
</comment>
<proteinExistence type="inferred from homology"/>
<evidence type="ECO:0000256" key="1">
    <source>
        <dbReference type="ARBA" id="ARBA00004418"/>
    </source>
</evidence>
<dbReference type="PANTHER" id="PTHR43649">
    <property type="entry name" value="ARABINOSE-BINDING PROTEIN-RELATED"/>
    <property type="match status" value="1"/>
</dbReference>
<evidence type="ECO:0000313" key="5">
    <source>
        <dbReference type="EMBL" id="MBB4054001.1"/>
    </source>
</evidence>
<dbReference type="InterPro" id="IPR050490">
    <property type="entry name" value="Bact_solute-bd_prot1"/>
</dbReference>
<evidence type="ECO:0000256" key="4">
    <source>
        <dbReference type="SAM" id="SignalP"/>
    </source>
</evidence>
<organism evidence="5 6">
    <name type="scientific">Devosia subaequoris</name>
    <dbReference type="NCBI Taxonomy" id="395930"/>
    <lineage>
        <taxon>Bacteria</taxon>
        <taxon>Pseudomonadati</taxon>
        <taxon>Pseudomonadota</taxon>
        <taxon>Alphaproteobacteria</taxon>
        <taxon>Hyphomicrobiales</taxon>
        <taxon>Devosiaceae</taxon>
        <taxon>Devosia</taxon>
    </lineage>
</organism>
<name>A0A7W6IQL8_9HYPH</name>
<comment type="similarity">
    <text evidence="2">Belongs to the bacterial solute-binding protein 1 family.</text>
</comment>
<gene>
    <name evidence="5" type="ORF">GGR20_003673</name>
</gene>
<keyword evidence="6" id="KW-1185">Reference proteome</keyword>
<protein>
    <submittedName>
        <fullName evidence="5">ABC-type glycerol-3-phosphate transport system substrate-binding protein</fullName>
    </submittedName>
</protein>
<dbReference type="AlphaFoldDB" id="A0A7W6IQL8"/>
<accession>A0A7W6IQL8</accession>
<dbReference type="PANTHER" id="PTHR43649:SF14">
    <property type="entry name" value="BLR3389 PROTEIN"/>
    <property type="match status" value="1"/>
</dbReference>
<feature type="chain" id="PRO_5031212154" evidence="4">
    <location>
        <begin position="26"/>
        <end position="412"/>
    </location>
</feature>
<dbReference type="Proteomes" id="UP000547011">
    <property type="component" value="Unassembled WGS sequence"/>
</dbReference>
<evidence type="ECO:0000313" key="6">
    <source>
        <dbReference type="Proteomes" id="UP000547011"/>
    </source>
</evidence>
<keyword evidence="4" id="KW-0732">Signal</keyword>
<dbReference type="SUPFAM" id="SSF53850">
    <property type="entry name" value="Periplasmic binding protein-like II"/>
    <property type="match status" value="1"/>
</dbReference>
<dbReference type="Pfam" id="PF13416">
    <property type="entry name" value="SBP_bac_8"/>
    <property type="match status" value="1"/>
</dbReference>
<dbReference type="InterPro" id="IPR006059">
    <property type="entry name" value="SBP"/>
</dbReference>
<dbReference type="RefSeq" id="WP_183312746.1">
    <property type="nucleotide sequence ID" value="NZ_JACIEW010000015.1"/>
</dbReference>
<dbReference type="Gene3D" id="3.40.190.10">
    <property type="entry name" value="Periplasmic binding protein-like II"/>
    <property type="match status" value="2"/>
</dbReference>